<dbReference type="EMBL" id="FOSL01000011">
    <property type="protein sequence ID" value="SFK70853.1"/>
    <property type="molecule type" value="Genomic_DNA"/>
</dbReference>
<organism evidence="1 2">
    <name type="scientific">Neomesorhizobium albiziae</name>
    <dbReference type="NCBI Taxonomy" id="335020"/>
    <lineage>
        <taxon>Bacteria</taxon>
        <taxon>Pseudomonadati</taxon>
        <taxon>Pseudomonadota</taxon>
        <taxon>Alphaproteobacteria</taxon>
        <taxon>Hyphomicrobiales</taxon>
        <taxon>Phyllobacteriaceae</taxon>
        <taxon>Neomesorhizobium</taxon>
    </lineage>
</organism>
<evidence type="ECO:0000313" key="2">
    <source>
        <dbReference type="Proteomes" id="UP000323300"/>
    </source>
</evidence>
<name>A0A1I4BQP0_9HYPH</name>
<protein>
    <submittedName>
        <fullName evidence="1">Uncharacterized protein</fullName>
    </submittedName>
</protein>
<keyword evidence="2" id="KW-1185">Reference proteome</keyword>
<gene>
    <name evidence="1" type="ORF">SAMN04488498_1114</name>
</gene>
<sequence length="189" mass="20178">MYHGGLALHRQVHFPPFAEIHQGSGILAACPNSPSIFGGQRVDLRECGRQPRSRPGTRKITGKRKGGIDWAVTAEAGRASEAGFWLFQLPLVSGGVLMCARISGLAVGYRILRGHGAKIRPCAAGWACRWRSLGRSVSLMAAVSVVAGTAHGAAFRVVVPRKSLSSGAKRIWRKAPHCRPPAPELPCEG</sequence>
<accession>A0A1I4BQP0</accession>
<reference evidence="1 2" key="1">
    <citation type="submission" date="2016-10" db="EMBL/GenBank/DDBJ databases">
        <authorList>
            <person name="Varghese N."/>
            <person name="Submissions S."/>
        </authorList>
    </citation>
    <scope>NUCLEOTIDE SEQUENCE [LARGE SCALE GENOMIC DNA]</scope>
    <source>
        <strain evidence="1 2">DSM 21822</strain>
    </source>
</reference>
<evidence type="ECO:0000313" key="1">
    <source>
        <dbReference type="EMBL" id="SFK70853.1"/>
    </source>
</evidence>
<dbReference type="Proteomes" id="UP000323300">
    <property type="component" value="Unassembled WGS sequence"/>
</dbReference>
<proteinExistence type="predicted"/>
<dbReference type="AlphaFoldDB" id="A0A1I4BQP0"/>